<gene>
    <name evidence="13" type="ORF">BG53_14170</name>
</gene>
<feature type="transmembrane region" description="Helical" evidence="12">
    <location>
        <begin position="59"/>
        <end position="79"/>
    </location>
</feature>
<feature type="transmembrane region" description="Helical" evidence="12">
    <location>
        <begin position="202"/>
        <end position="227"/>
    </location>
</feature>
<evidence type="ECO:0000256" key="2">
    <source>
        <dbReference type="ARBA" id="ARBA00022475"/>
    </source>
</evidence>
<dbReference type="AlphaFoldDB" id="A0A9W5S2P4"/>
<evidence type="ECO:0000256" key="10">
    <source>
        <dbReference type="ARBA" id="ARBA00023157"/>
    </source>
</evidence>
<proteinExistence type="predicted"/>
<dbReference type="Proteomes" id="UP000053750">
    <property type="component" value="Unassembled WGS sequence"/>
</dbReference>
<keyword evidence="6" id="KW-0560">Oxidoreductase</keyword>
<evidence type="ECO:0000313" key="14">
    <source>
        <dbReference type="Proteomes" id="UP000053750"/>
    </source>
</evidence>
<feature type="transmembrane region" description="Helical" evidence="12">
    <location>
        <begin position="248"/>
        <end position="268"/>
    </location>
</feature>
<name>A0A9W5S2P4_9BACL</name>
<dbReference type="RefSeq" id="WP_036582825.1">
    <property type="nucleotide sequence ID" value="NZ_KK082133.1"/>
</dbReference>
<reference evidence="13 14" key="1">
    <citation type="submission" date="2014-02" db="EMBL/GenBank/DDBJ databases">
        <title>Genome sequence of Paenibacillus darwinianus reveals adaptive mechanisms for survival in Antarctic soils.</title>
        <authorList>
            <person name="Dsouza M."/>
            <person name="Taylor M.W."/>
            <person name="Turner S.J."/>
            <person name="Aislabie J."/>
        </authorList>
    </citation>
    <scope>NUCLEOTIDE SEQUENCE [LARGE SCALE GENOMIC DNA]</scope>
    <source>
        <strain evidence="13 14">CE1</strain>
    </source>
</reference>
<dbReference type="GO" id="GO:0016020">
    <property type="term" value="C:membrane"/>
    <property type="evidence" value="ECO:0007669"/>
    <property type="project" value="UniProtKB-SubCell"/>
</dbReference>
<organism evidence="13 14">
    <name type="scientific">Paenibacillus darwinianus</name>
    <dbReference type="NCBI Taxonomy" id="1380763"/>
    <lineage>
        <taxon>Bacteria</taxon>
        <taxon>Bacillati</taxon>
        <taxon>Bacillota</taxon>
        <taxon>Bacilli</taxon>
        <taxon>Bacillales</taxon>
        <taxon>Paenibacillaceae</taxon>
        <taxon>Paenibacillus</taxon>
    </lineage>
</organism>
<keyword evidence="2" id="KW-1003">Cell membrane</keyword>
<dbReference type="EMBL" id="JFHU01000075">
    <property type="protein sequence ID" value="EXX90093.1"/>
    <property type="molecule type" value="Genomic_DNA"/>
</dbReference>
<protein>
    <submittedName>
        <fullName evidence="13">Cytochrome Caa3 oxidase</fullName>
    </submittedName>
</protein>
<keyword evidence="8" id="KW-0350">Heme biosynthesis</keyword>
<comment type="pathway">
    <text evidence="11">Porphyrin-containing compound metabolism.</text>
</comment>
<dbReference type="Pfam" id="PF02628">
    <property type="entry name" value="COX15-CtaA"/>
    <property type="match status" value="1"/>
</dbReference>
<evidence type="ECO:0000256" key="1">
    <source>
        <dbReference type="ARBA" id="ARBA00004141"/>
    </source>
</evidence>
<feature type="transmembrane region" description="Helical" evidence="12">
    <location>
        <begin position="274"/>
        <end position="297"/>
    </location>
</feature>
<evidence type="ECO:0000256" key="3">
    <source>
        <dbReference type="ARBA" id="ARBA00022692"/>
    </source>
</evidence>
<keyword evidence="4" id="KW-0479">Metal-binding</keyword>
<feature type="transmembrane region" description="Helical" evidence="12">
    <location>
        <begin position="163"/>
        <end position="182"/>
    </location>
</feature>
<comment type="caution">
    <text evidence="13">The sequence shown here is derived from an EMBL/GenBank/DDBJ whole genome shotgun (WGS) entry which is preliminary data.</text>
</comment>
<dbReference type="PANTHER" id="PTHR35457:SF1">
    <property type="entry name" value="HEME A SYNTHASE"/>
    <property type="match status" value="1"/>
</dbReference>
<sequence length="307" mass="33407">MVSRRYRVLVIAASIGMLLVLLAGVLVTNTESGEGCGTDWPLCNGKFIPAKTLESAIEYSHRMISGVVGLLILLTYVITYRKYKTDREPNLYAGGALLFTVVQALMGAAAVKWPQSPPVLALHFGISLFAFACTMLLVVWAYRNSGHIAGEQPRFTVPTSFHPRIMLTLVYSIVVIYLGAYIRHTDSGGGCLGWPLCNGEVIPAMDGATGIVFVHRVAAAIMLLLVIGMNLHIRRGGRAAQGIARSGLWALVLVVTQIASGALLTATFGNENVYIFANLLHNLIVSFFFGILADMTIRSRILRERRN</sequence>
<dbReference type="InterPro" id="IPR003780">
    <property type="entry name" value="COX15/CtaA_fam"/>
</dbReference>
<keyword evidence="7" id="KW-0408">Iron</keyword>
<feature type="transmembrane region" description="Helical" evidence="12">
    <location>
        <begin position="91"/>
        <end position="113"/>
    </location>
</feature>
<comment type="subcellular location">
    <subcellularLocation>
        <location evidence="1">Membrane</location>
        <topology evidence="1">Multi-pass membrane protein</topology>
    </subcellularLocation>
</comment>
<dbReference type="PANTHER" id="PTHR35457">
    <property type="entry name" value="HEME A SYNTHASE"/>
    <property type="match status" value="1"/>
</dbReference>
<evidence type="ECO:0000256" key="6">
    <source>
        <dbReference type="ARBA" id="ARBA00023002"/>
    </source>
</evidence>
<evidence type="ECO:0000256" key="11">
    <source>
        <dbReference type="ARBA" id="ARBA00023444"/>
    </source>
</evidence>
<evidence type="ECO:0000256" key="12">
    <source>
        <dbReference type="SAM" id="Phobius"/>
    </source>
</evidence>
<dbReference type="GO" id="GO:0006784">
    <property type="term" value="P:heme A biosynthetic process"/>
    <property type="evidence" value="ECO:0007669"/>
    <property type="project" value="InterPro"/>
</dbReference>
<dbReference type="GO" id="GO:0016491">
    <property type="term" value="F:oxidoreductase activity"/>
    <property type="evidence" value="ECO:0007669"/>
    <property type="project" value="UniProtKB-KW"/>
</dbReference>
<evidence type="ECO:0000313" key="13">
    <source>
        <dbReference type="EMBL" id="EXX90093.1"/>
    </source>
</evidence>
<feature type="transmembrane region" description="Helical" evidence="12">
    <location>
        <begin position="119"/>
        <end position="142"/>
    </location>
</feature>
<keyword evidence="3 12" id="KW-0812">Transmembrane</keyword>
<keyword evidence="5 12" id="KW-1133">Transmembrane helix</keyword>
<accession>A0A9W5S2P4</accession>
<dbReference type="InterPro" id="IPR050450">
    <property type="entry name" value="COX15/CtaA_HemeA_synthase"/>
</dbReference>
<keyword evidence="14" id="KW-1185">Reference proteome</keyword>
<evidence type="ECO:0000256" key="4">
    <source>
        <dbReference type="ARBA" id="ARBA00022723"/>
    </source>
</evidence>
<evidence type="ECO:0000256" key="8">
    <source>
        <dbReference type="ARBA" id="ARBA00023133"/>
    </source>
</evidence>
<evidence type="ECO:0000256" key="9">
    <source>
        <dbReference type="ARBA" id="ARBA00023136"/>
    </source>
</evidence>
<evidence type="ECO:0000256" key="7">
    <source>
        <dbReference type="ARBA" id="ARBA00023004"/>
    </source>
</evidence>
<dbReference type="GO" id="GO:0046872">
    <property type="term" value="F:metal ion binding"/>
    <property type="evidence" value="ECO:0007669"/>
    <property type="project" value="UniProtKB-KW"/>
</dbReference>
<keyword evidence="9 12" id="KW-0472">Membrane</keyword>
<dbReference type="OrthoDB" id="9816428at2"/>
<keyword evidence="10" id="KW-1015">Disulfide bond</keyword>
<evidence type="ECO:0000256" key="5">
    <source>
        <dbReference type="ARBA" id="ARBA00022989"/>
    </source>
</evidence>